<sequence length="97" mass="11010">MKGLGIIFLNHNERFGFLSNLVFNRRSSENSIGINSNNDSNNTIEDKINDLMDNFFPSPTSEDNLVYTPIIGHDEPMVLEDIEMVINALKRWKSPGP</sequence>
<keyword evidence="2" id="KW-1185">Reference proteome</keyword>
<proteinExistence type="predicted"/>
<evidence type="ECO:0000313" key="2">
    <source>
        <dbReference type="Proteomes" id="UP000499080"/>
    </source>
</evidence>
<organism evidence="1 2">
    <name type="scientific">Araneus ventricosus</name>
    <name type="common">Orbweaver spider</name>
    <name type="synonym">Epeira ventricosa</name>
    <dbReference type="NCBI Taxonomy" id="182803"/>
    <lineage>
        <taxon>Eukaryota</taxon>
        <taxon>Metazoa</taxon>
        <taxon>Ecdysozoa</taxon>
        <taxon>Arthropoda</taxon>
        <taxon>Chelicerata</taxon>
        <taxon>Arachnida</taxon>
        <taxon>Araneae</taxon>
        <taxon>Araneomorphae</taxon>
        <taxon>Entelegynae</taxon>
        <taxon>Araneoidea</taxon>
        <taxon>Araneidae</taxon>
        <taxon>Araneus</taxon>
    </lineage>
</organism>
<name>A0A4Y2R9Q3_ARAVE</name>
<gene>
    <name evidence="1" type="ORF">AVEN_59538_1</name>
</gene>
<dbReference type="Proteomes" id="UP000499080">
    <property type="component" value="Unassembled WGS sequence"/>
</dbReference>
<protein>
    <submittedName>
        <fullName evidence="1">Uncharacterized protein</fullName>
    </submittedName>
</protein>
<dbReference type="AlphaFoldDB" id="A0A4Y2R9Q3"/>
<dbReference type="EMBL" id="BGPR01016204">
    <property type="protein sequence ID" value="GBN72190.1"/>
    <property type="molecule type" value="Genomic_DNA"/>
</dbReference>
<comment type="caution">
    <text evidence="1">The sequence shown here is derived from an EMBL/GenBank/DDBJ whole genome shotgun (WGS) entry which is preliminary data.</text>
</comment>
<reference evidence="1 2" key="1">
    <citation type="journal article" date="2019" name="Sci. Rep.">
        <title>Orb-weaving spider Araneus ventricosus genome elucidates the spidroin gene catalogue.</title>
        <authorList>
            <person name="Kono N."/>
            <person name="Nakamura H."/>
            <person name="Ohtoshi R."/>
            <person name="Moran D.A.P."/>
            <person name="Shinohara A."/>
            <person name="Yoshida Y."/>
            <person name="Fujiwara M."/>
            <person name="Mori M."/>
            <person name="Tomita M."/>
            <person name="Arakawa K."/>
        </authorList>
    </citation>
    <scope>NUCLEOTIDE SEQUENCE [LARGE SCALE GENOMIC DNA]</scope>
</reference>
<evidence type="ECO:0000313" key="1">
    <source>
        <dbReference type="EMBL" id="GBN72190.1"/>
    </source>
</evidence>
<accession>A0A4Y2R9Q3</accession>
<dbReference type="OrthoDB" id="6471472at2759"/>